<dbReference type="InterPro" id="IPR000524">
    <property type="entry name" value="Tscrpt_reg_HTH_GntR"/>
</dbReference>
<gene>
    <name evidence="5" type="ordered locus">Dtox_2737</name>
</gene>
<organism evidence="5 6">
    <name type="scientific">Desulfofarcimen acetoxidans (strain ATCC 49208 / DSM 771 / KCTC 5769 / VKM B-1644 / 5575)</name>
    <name type="common">Desulfotomaculum acetoxidans</name>
    <dbReference type="NCBI Taxonomy" id="485916"/>
    <lineage>
        <taxon>Bacteria</taxon>
        <taxon>Bacillati</taxon>
        <taxon>Bacillota</taxon>
        <taxon>Clostridia</taxon>
        <taxon>Eubacteriales</taxon>
        <taxon>Peptococcaceae</taxon>
        <taxon>Desulfofarcimen</taxon>
    </lineage>
</organism>
<dbReference type="Gene3D" id="1.10.10.10">
    <property type="entry name" value="Winged helix-like DNA-binding domain superfamily/Winged helix DNA-binding domain"/>
    <property type="match status" value="1"/>
</dbReference>
<accession>C8W1P4</accession>
<keyword evidence="2" id="KW-0238">DNA-binding</keyword>
<dbReference type="InterPro" id="IPR036390">
    <property type="entry name" value="WH_DNA-bd_sf"/>
</dbReference>
<dbReference type="InterPro" id="IPR011711">
    <property type="entry name" value="GntR_C"/>
</dbReference>
<dbReference type="SMART" id="SM00895">
    <property type="entry name" value="FCD"/>
    <property type="match status" value="1"/>
</dbReference>
<dbReference type="PANTHER" id="PTHR43537:SF24">
    <property type="entry name" value="GLUCONATE OPERON TRANSCRIPTIONAL REPRESSOR"/>
    <property type="match status" value="1"/>
</dbReference>
<dbReference type="STRING" id="485916.Dtox_2737"/>
<keyword evidence="6" id="KW-1185">Reference proteome</keyword>
<dbReference type="Pfam" id="PF07729">
    <property type="entry name" value="FCD"/>
    <property type="match status" value="1"/>
</dbReference>
<reference evidence="5 6" key="1">
    <citation type="journal article" date="2009" name="Stand. Genomic Sci.">
        <title>Complete genome sequence of Desulfotomaculum acetoxidans type strain (5575).</title>
        <authorList>
            <person name="Spring S."/>
            <person name="Lapidus A."/>
            <person name="Schroder M."/>
            <person name="Gleim D."/>
            <person name="Sims D."/>
            <person name="Meincke L."/>
            <person name="Glavina Del Rio T."/>
            <person name="Tice H."/>
            <person name="Copeland A."/>
            <person name="Cheng J.F."/>
            <person name="Lucas S."/>
            <person name="Chen F."/>
            <person name="Nolan M."/>
            <person name="Bruce D."/>
            <person name="Goodwin L."/>
            <person name="Pitluck S."/>
            <person name="Ivanova N."/>
            <person name="Mavromatis K."/>
            <person name="Mikhailova N."/>
            <person name="Pati A."/>
            <person name="Chen A."/>
            <person name="Palaniappan K."/>
            <person name="Land M."/>
            <person name="Hauser L."/>
            <person name="Chang Y.J."/>
            <person name="Jeffries C.D."/>
            <person name="Chain P."/>
            <person name="Saunders E."/>
            <person name="Brettin T."/>
            <person name="Detter J.C."/>
            <person name="Goker M."/>
            <person name="Bristow J."/>
            <person name="Eisen J.A."/>
            <person name="Markowitz V."/>
            <person name="Hugenholtz P."/>
            <person name="Kyrpides N.C."/>
            <person name="Klenk H.P."/>
            <person name="Han C."/>
        </authorList>
    </citation>
    <scope>NUCLEOTIDE SEQUENCE [LARGE SCALE GENOMIC DNA]</scope>
    <source>
        <strain evidence="6">ATCC 49208 / DSM 771 / VKM B-1644</strain>
    </source>
</reference>
<evidence type="ECO:0000256" key="2">
    <source>
        <dbReference type="ARBA" id="ARBA00023125"/>
    </source>
</evidence>
<dbReference type="OrthoDB" id="9781630at2"/>
<dbReference type="SMART" id="SM00345">
    <property type="entry name" value="HTH_GNTR"/>
    <property type="match status" value="1"/>
</dbReference>
<keyword evidence="1" id="KW-0805">Transcription regulation</keyword>
<dbReference type="SUPFAM" id="SSF48008">
    <property type="entry name" value="GntR ligand-binding domain-like"/>
    <property type="match status" value="1"/>
</dbReference>
<evidence type="ECO:0000313" key="5">
    <source>
        <dbReference type="EMBL" id="ACV63515.1"/>
    </source>
</evidence>
<dbReference type="Gene3D" id="1.20.120.530">
    <property type="entry name" value="GntR ligand-binding domain-like"/>
    <property type="match status" value="1"/>
</dbReference>
<dbReference type="AlphaFoldDB" id="C8W1P4"/>
<evidence type="ECO:0000256" key="1">
    <source>
        <dbReference type="ARBA" id="ARBA00023015"/>
    </source>
</evidence>
<evidence type="ECO:0000256" key="3">
    <source>
        <dbReference type="ARBA" id="ARBA00023163"/>
    </source>
</evidence>
<sequence length="231" mass="26502">MSEIIDLKPVEIETSFQVRDKVYNRLREAILAGGLKPGERLVERKLADQLNVSRTPVREAVRMLELEGLVSHLPRVGAVVAQVNDLEVLEIYRIRAVLEGLAARMAAERINPEQLRELVELLNDIEKFAREVDLKRLESVHLEFNDLIYKSADSPRLYSMIMTLTDHISRCVRVGYCYPGRVAAATLEHRQLVEAIKLRDGDLAERIAREHIDNSRQAYFSEMAQKRQTEV</sequence>
<dbReference type="InterPro" id="IPR036388">
    <property type="entry name" value="WH-like_DNA-bd_sf"/>
</dbReference>
<dbReference type="GO" id="GO:0003677">
    <property type="term" value="F:DNA binding"/>
    <property type="evidence" value="ECO:0007669"/>
    <property type="project" value="UniProtKB-KW"/>
</dbReference>
<dbReference type="PROSITE" id="PS50949">
    <property type="entry name" value="HTH_GNTR"/>
    <property type="match status" value="1"/>
</dbReference>
<dbReference type="GO" id="GO:0003700">
    <property type="term" value="F:DNA-binding transcription factor activity"/>
    <property type="evidence" value="ECO:0007669"/>
    <property type="project" value="InterPro"/>
</dbReference>
<keyword evidence="3" id="KW-0804">Transcription</keyword>
<dbReference type="KEGG" id="dae:Dtox_2737"/>
<dbReference type="PRINTS" id="PR00035">
    <property type="entry name" value="HTHGNTR"/>
</dbReference>
<feature type="domain" description="HTH gntR-type" evidence="4">
    <location>
        <begin position="16"/>
        <end position="83"/>
    </location>
</feature>
<dbReference type="InterPro" id="IPR008920">
    <property type="entry name" value="TF_FadR/GntR_C"/>
</dbReference>
<dbReference type="Proteomes" id="UP000002217">
    <property type="component" value="Chromosome"/>
</dbReference>
<dbReference type="Pfam" id="PF00392">
    <property type="entry name" value="GntR"/>
    <property type="match status" value="1"/>
</dbReference>
<dbReference type="CDD" id="cd07377">
    <property type="entry name" value="WHTH_GntR"/>
    <property type="match status" value="1"/>
</dbReference>
<proteinExistence type="predicted"/>
<protein>
    <submittedName>
        <fullName evidence="5">Transcriptional regulator, GntR family</fullName>
    </submittedName>
</protein>
<dbReference type="HOGENOM" id="CLU_017584_5_3_9"/>
<evidence type="ECO:0000259" key="4">
    <source>
        <dbReference type="PROSITE" id="PS50949"/>
    </source>
</evidence>
<name>C8W1P4_DESAS</name>
<evidence type="ECO:0000313" key="6">
    <source>
        <dbReference type="Proteomes" id="UP000002217"/>
    </source>
</evidence>
<dbReference type="eggNOG" id="COG1802">
    <property type="taxonomic scope" value="Bacteria"/>
</dbReference>
<dbReference type="RefSeq" id="WP_015758209.1">
    <property type="nucleotide sequence ID" value="NC_013216.1"/>
</dbReference>
<dbReference type="SUPFAM" id="SSF46785">
    <property type="entry name" value="Winged helix' DNA-binding domain"/>
    <property type="match status" value="1"/>
</dbReference>
<dbReference type="EMBL" id="CP001720">
    <property type="protein sequence ID" value="ACV63515.1"/>
    <property type="molecule type" value="Genomic_DNA"/>
</dbReference>
<dbReference type="PANTHER" id="PTHR43537">
    <property type="entry name" value="TRANSCRIPTIONAL REGULATOR, GNTR FAMILY"/>
    <property type="match status" value="1"/>
</dbReference>